<dbReference type="OrthoDB" id="3859571at2"/>
<accession>A0A4P6F3L6</accession>
<keyword evidence="1" id="KW-0812">Transmembrane</keyword>
<organism evidence="2 3">
    <name type="scientific">Xylanimonas protaetiae</name>
    <dbReference type="NCBI Taxonomy" id="2509457"/>
    <lineage>
        <taxon>Bacteria</taxon>
        <taxon>Bacillati</taxon>
        <taxon>Actinomycetota</taxon>
        <taxon>Actinomycetes</taxon>
        <taxon>Micrococcales</taxon>
        <taxon>Promicromonosporaceae</taxon>
        <taxon>Xylanimonas</taxon>
    </lineage>
</organism>
<evidence type="ECO:0000313" key="2">
    <source>
        <dbReference type="EMBL" id="QAY68779.1"/>
    </source>
</evidence>
<feature type="transmembrane region" description="Helical" evidence="1">
    <location>
        <begin position="21"/>
        <end position="45"/>
    </location>
</feature>
<evidence type="ECO:0000313" key="3">
    <source>
        <dbReference type="Proteomes" id="UP000292118"/>
    </source>
</evidence>
<keyword evidence="3" id="KW-1185">Reference proteome</keyword>
<gene>
    <name evidence="2" type="ORF">ET471_00885</name>
</gene>
<sequence>MTDTETQPRAVKFSRLARRGILLGLSGPQLNVLGVAALLLVAALYSGGNAVAAAIPVLAVLIAVAFAHAGGRPLTAWAPIAWRWARRTITGQLEFRARIGQPRPTGTLALPGDAARLREYLDPQTGAAYVHDPHAGTLTAVVQVTHPGFVLLDPTEQDRRVTAWGRALATACRTGRIASVQILGRTLPDSGKSLADWWHTHGTRDGSWAAQIYEQLVDRAGPAGQRHASTISIAIDTRTASRAIRAAGGGLRGAAAVLRHELDTMTMALAAADITATAPLGPGDLAIMLRTAYDPAVAATLERHGDLGRDLATAGPLSVTESWGHLRSDSAYHAVLWISEWPRTLVSPAFLQPLLTSTGVQHAFTLLFTPVRADLAARDLRKKKTEYISEAAQRARIGQIEDATQTAEYTDVLQQEADLTTGHGLLRAIGLVTVSAPSLDDLERSVAVIEQAAVQSYCETRRLWGQQAQVFTVAALPLCHSANSSPLRWPLSPRP</sequence>
<dbReference type="RefSeq" id="WP_129186181.1">
    <property type="nucleotide sequence ID" value="NZ_CP035493.1"/>
</dbReference>
<feature type="transmembrane region" description="Helical" evidence="1">
    <location>
        <begin position="51"/>
        <end position="69"/>
    </location>
</feature>
<evidence type="ECO:0000256" key="1">
    <source>
        <dbReference type="SAM" id="Phobius"/>
    </source>
</evidence>
<keyword evidence="1" id="KW-1133">Transmembrane helix</keyword>
<dbReference type="InterPro" id="IPR049978">
    <property type="entry name" value="SCO6880-like"/>
</dbReference>
<dbReference type="Proteomes" id="UP000292118">
    <property type="component" value="Chromosome"/>
</dbReference>
<dbReference type="KEGG" id="xya:ET471_00885"/>
<dbReference type="EMBL" id="CP035493">
    <property type="protein sequence ID" value="QAY68779.1"/>
    <property type="molecule type" value="Genomic_DNA"/>
</dbReference>
<keyword evidence="1" id="KW-0472">Membrane</keyword>
<name>A0A4P6F3L6_9MICO</name>
<dbReference type="AlphaFoldDB" id="A0A4P6F3L6"/>
<dbReference type="NCBIfam" id="NF042935">
    <property type="entry name" value="SCO6880_fam"/>
    <property type="match status" value="1"/>
</dbReference>
<proteinExistence type="predicted"/>
<reference evidence="2 3" key="1">
    <citation type="submission" date="2019-01" db="EMBL/GenBank/DDBJ databases">
        <title>Genome sequencing of strain FW10M-9.</title>
        <authorList>
            <person name="Heo J."/>
            <person name="Kim S.-J."/>
            <person name="Kim J.-S."/>
            <person name="Hong S.-B."/>
            <person name="Kwon S.-W."/>
        </authorList>
    </citation>
    <scope>NUCLEOTIDE SEQUENCE [LARGE SCALE GENOMIC DNA]</scope>
    <source>
        <strain evidence="2 3">FW10M-9</strain>
    </source>
</reference>
<protein>
    <submittedName>
        <fullName evidence="2">PrgI family protein</fullName>
    </submittedName>
</protein>